<evidence type="ECO:0000313" key="3">
    <source>
        <dbReference type="Proteomes" id="UP000481153"/>
    </source>
</evidence>
<gene>
    <name evidence="2" type="ORF">Ae201684_003500</name>
</gene>
<dbReference type="Proteomes" id="UP000481153">
    <property type="component" value="Unassembled WGS sequence"/>
</dbReference>
<organism evidence="2 3">
    <name type="scientific">Aphanomyces euteiches</name>
    <dbReference type="NCBI Taxonomy" id="100861"/>
    <lineage>
        <taxon>Eukaryota</taxon>
        <taxon>Sar</taxon>
        <taxon>Stramenopiles</taxon>
        <taxon>Oomycota</taxon>
        <taxon>Saprolegniomycetes</taxon>
        <taxon>Saprolegniales</taxon>
        <taxon>Verrucalvaceae</taxon>
        <taxon>Aphanomyces</taxon>
    </lineage>
</organism>
<protein>
    <recommendedName>
        <fullName evidence="4">DUF1279 domain-containing protein</fullName>
    </recommendedName>
</protein>
<reference evidence="2 3" key="1">
    <citation type="submission" date="2019-07" db="EMBL/GenBank/DDBJ databases">
        <title>Genomics analysis of Aphanomyces spp. identifies a new class of oomycete effector associated with host adaptation.</title>
        <authorList>
            <person name="Gaulin E."/>
        </authorList>
    </citation>
    <scope>NUCLEOTIDE SEQUENCE [LARGE SCALE GENOMIC DNA]</scope>
    <source>
        <strain evidence="2 3">ATCC 201684</strain>
    </source>
</reference>
<dbReference type="EMBL" id="VJMJ01000037">
    <property type="protein sequence ID" value="KAF0741393.1"/>
    <property type="molecule type" value="Genomic_DNA"/>
</dbReference>
<dbReference type="AlphaFoldDB" id="A0A6G0XM78"/>
<dbReference type="VEuPathDB" id="FungiDB:AeMF1_004135"/>
<evidence type="ECO:0000256" key="1">
    <source>
        <dbReference type="SAM" id="Coils"/>
    </source>
</evidence>
<accession>A0A6G0XM78</accession>
<evidence type="ECO:0008006" key="4">
    <source>
        <dbReference type="Google" id="ProtNLM"/>
    </source>
</evidence>
<keyword evidence="1" id="KW-0175">Coiled coil</keyword>
<name>A0A6G0XM78_9STRA</name>
<proteinExistence type="predicted"/>
<feature type="coiled-coil region" evidence="1">
    <location>
        <begin position="42"/>
        <end position="69"/>
    </location>
</feature>
<comment type="caution">
    <text evidence="2">The sequence shown here is derived from an EMBL/GenBank/DDBJ whole genome shotgun (WGS) entry which is preliminary data.</text>
</comment>
<sequence>MLSSVRHITTRSSKYSKLAFPRLVAGTHVPPTMQFPMMHVHAFSTTSREKELEAENKKLKEEIAALQKKVDKKGFIAMVKENGLPFVLWWVTLYVGGGVGIYAALEAGYVGGGDAIHLLQSLGLDQYYDTKTINPTYGNAAVAIILNEFLEAIRLPLVIATTPMIKRTFQKKAVENK</sequence>
<evidence type="ECO:0000313" key="2">
    <source>
        <dbReference type="EMBL" id="KAF0741393.1"/>
    </source>
</evidence>
<keyword evidence="3" id="KW-1185">Reference proteome</keyword>